<dbReference type="RefSeq" id="WP_136130691.1">
    <property type="nucleotide sequence ID" value="NZ_PDKT01000001.1"/>
</dbReference>
<gene>
    <name evidence="4" type="ORF">CRV12_00350</name>
</gene>
<evidence type="ECO:0000313" key="4">
    <source>
        <dbReference type="EMBL" id="PPI88081.1"/>
    </source>
</evidence>
<dbReference type="PANTHER" id="PTHR42932:SF3">
    <property type="entry name" value="DNA PROTECTION DURING STARVATION PROTEIN"/>
    <property type="match status" value="1"/>
</dbReference>
<dbReference type="InterPro" id="IPR008331">
    <property type="entry name" value="Ferritin_DPS_dom"/>
</dbReference>
<accession>A0A2P5T0H5</accession>
<dbReference type="NCBIfam" id="NF006975">
    <property type="entry name" value="PRK09448.1"/>
    <property type="match status" value="1"/>
</dbReference>
<dbReference type="Proteomes" id="UP000296153">
    <property type="component" value="Unassembled WGS sequence"/>
</dbReference>
<comment type="caution">
    <text evidence="4">The sequence shown here is derived from an EMBL/GenBank/DDBJ whole genome shotgun (WGS) entry which is preliminary data.</text>
</comment>
<protein>
    <submittedName>
        <fullName evidence="4">DNA starvation/stationary phase protection protein Dps</fullName>
    </submittedName>
</protein>
<sequence>MQNIELTDKNFLTSDLIYTCSDIDSNNKIYIIDKLNYLLAELIDLSLTTKQAHWNIRGANFIGIHKMLDNCFNLIIKYQDIIAERVVQLNGIALGTIDSVYNKTSLKHYPCNINNIQNHLKELSRRYNIVSTNNRKIINDIKDVVTADILIDSSRALDQCLWLIESNIEKNL</sequence>
<name>A0A2P5T0H5_9GAMM</name>
<proteinExistence type="inferred from homology"/>
<evidence type="ECO:0000256" key="1">
    <source>
        <dbReference type="ARBA" id="ARBA00009497"/>
    </source>
</evidence>
<dbReference type="PIRSF" id="PIRSF005900">
    <property type="entry name" value="Dps"/>
    <property type="match status" value="1"/>
</dbReference>
<feature type="domain" description="Ferritin/DPS" evidence="3">
    <location>
        <begin position="32"/>
        <end position="169"/>
    </location>
</feature>
<dbReference type="CDD" id="cd01043">
    <property type="entry name" value="DPS"/>
    <property type="match status" value="1"/>
</dbReference>
<dbReference type="PRINTS" id="PR01346">
    <property type="entry name" value="HELNAPAPROT"/>
</dbReference>
<dbReference type="OrthoDB" id="9797687at2"/>
<evidence type="ECO:0000259" key="3">
    <source>
        <dbReference type="Pfam" id="PF00210"/>
    </source>
</evidence>
<dbReference type="InterPro" id="IPR009078">
    <property type="entry name" value="Ferritin-like_SF"/>
</dbReference>
<dbReference type="InterPro" id="IPR002177">
    <property type="entry name" value="DPS_DNA-bd"/>
</dbReference>
<dbReference type="Gene3D" id="1.20.1260.10">
    <property type="match status" value="1"/>
</dbReference>
<reference evidence="4 5" key="1">
    <citation type="journal article" date="2018" name="Genome Biol. Evol.">
        <title>Cladogenesis and Genomic Streamlining in Extracellular Endosymbionts of Tropical Stink Bugs.</title>
        <authorList>
            <person name="Otero-Bravo A."/>
            <person name="Goffredi S."/>
            <person name="Sabree Z.L."/>
        </authorList>
    </citation>
    <scope>NUCLEOTIDE SEQUENCE [LARGE SCALE GENOMIC DNA]</scope>
    <source>
        <strain evidence="4 5">SoEE</strain>
    </source>
</reference>
<organism evidence="4 5">
    <name type="scientific">Candidatus Pantoea edessiphila</name>
    <dbReference type="NCBI Taxonomy" id="2044610"/>
    <lineage>
        <taxon>Bacteria</taxon>
        <taxon>Pseudomonadati</taxon>
        <taxon>Pseudomonadota</taxon>
        <taxon>Gammaproteobacteria</taxon>
        <taxon>Enterobacterales</taxon>
        <taxon>Erwiniaceae</taxon>
        <taxon>Pantoea</taxon>
    </lineage>
</organism>
<dbReference type="Pfam" id="PF00210">
    <property type="entry name" value="Ferritin"/>
    <property type="match status" value="1"/>
</dbReference>
<dbReference type="EMBL" id="PDKT01000001">
    <property type="protein sequence ID" value="PPI88081.1"/>
    <property type="molecule type" value="Genomic_DNA"/>
</dbReference>
<dbReference type="GO" id="GO:0008199">
    <property type="term" value="F:ferric iron binding"/>
    <property type="evidence" value="ECO:0007669"/>
    <property type="project" value="InterPro"/>
</dbReference>
<comment type="similarity">
    <text evidence="1 2">Belongs to the Dps family.</text>
</comment>
<dbReference type="SUPFAM" id="SSF47240">
    <property type="entry name" value="Ferritin-like"/>
    <property type="match status" value="1"/>
</dbReference>
<evidence type="ECO:0000256" key="2">
    <source>
        <dbReference type="RuleBase" id="RU003875"/>
    </source>
</evidence>
<dbReference type="AlphaFoldDB" id="A0A2P5T0H5"/>
<dbReference type="PANTHER" id="PTHR42932">
    <property type="entry name" value="GENERAL STRESS PROTEIN 20U"/>
    <property type="match status" value="1"/>
</dbReference>
<evidence type="ECO:0000313" key="5">
    <source>
        <dbReference type="Proteomes" id="UP000296153"/>
    </source>
</evidence>
<dbReference type="InterPro" id="IPR012347">
    <property type="entry name" value="Ferritin-like"/>
</dbReference>